<proteinExistence type="predicted"/>
<organism evidence="2 3">
    <name type="scientific">Pythium oligandrum</name>
    <name type="common">Mycoparasitic fungus</name>
    <dbReference type="NCBI Taxonomy" id="41045"/>
    <lineage>
        <taxon>Eukaryota</taxon>
        <taxon>Sar</taxon>
        <taxon>Stramenopiles</taxon>
        <taxon>Oomycota</taxon>
        <taxon>Peronosporomycetes</taxon>
        <taxon>Pythiales</taxon>
        <taxon>Pythiaceae</taxon>
        <taxon>Pythium</taxon>
    </lineage>
</organism>
<protein>
    <recommendedName>
        <fullName evidence="4">PH domain-containing protein</fullName>
    </recommendedName>
</protein>
<dbReference type="OrthoDB" id="118280at2759"/>
<evidence type="ECO:0008006" key="4">
    <source>
        <dbReference type="Google" id="ProtNLM"/>
    </source>
</evidence>
<dbReference type="EMBL" id="SPLM01000001">
    <property type="protein sequence ID" value="TMW68889.1"/>
    <property type="molecule type" value="Genomic_DNA"/>
</dbReference>
<dbReference type="SUPFAM" id="SSF50729">
    <property type="entry name" value="PH domain-like"/>
    <property type="match status" value="1"/>
</dbReference>
<dbReference type="AlphaFoldDB" id="A0A8K1CSS1"/>
<name>A0A8K1CSS1_PYTOL</name>
<reference evidence="2" key="1">
    <citation type="submission" date="2019-03" db="EMBL/GenBank/DDBJ databases">
        <title>Long read genome sequence of the mycoparasitic Pythium oligandrum ATCC 38472 isolated from sugarbeet rhizosphere.</title>
        <authorList>
            <person name="Gaulin E."/>
        </authorList>
    </citation>
    <scope>NUCLEOTIDE SEQUENCE</scope>
    <source>
        <strain evidence="2">ATCC 38472_TT</strain>
    </source>
</reference>
<feature type="compositionally biased region" description="Basic and acidic residues" evidence="1">
    <location>
        <begin position="37"/>
        <end position="46"/>
    </location>
</feature>
<accession>A0A8K1CSS1</accession>
<feature type="region of interest" description="Disordered" evidence="1">
    <location>
        <begin position="12"/>
        <end position="63"/>
    </location>
</feature>
<sequence>MNVQTAALLRTTEATRSRSERFSLRAGDAPVPLPASRSERFSDSTRRRAAHRQSLTEDSIRPKLSPDVDRAAHLRRTSSYRTEREELSTYIAFSRRKSSVVDEEETGLSGFLEYRRLDGSWRPFLFQTIGYQLVIFRVHLTHQSTVMSTDIREATEISLVDEGDKSANKQADTRLFRLGINDTVITLRAVSHHAATYWVEGLQQLKAGDLPEVLTDRPTIESEDDIFRQIDQLTQVSPRYDQPESSPHLGFDCWYLTHAMLSIPHLQRRRQPSQRHPSAVDGQEERDGLVASSALVRRDATEEEELDGSDQDRLIATTTADALALLQEKEMQVRRRVRRRSKNCKNLAKFGSEHAVFRRVNTRHEQRMLEALHRVQQQICKLEERRLLMHSLELARFANVRQLATEKIRSYYQHFSHGYDPVKFGARAQVLADVVRSVLREDVESPAFPDIDTFLRQWSNYSRFHAEVVVSVTLIQPQETDDPDAVIVKCGGLTRFRISRDTIKHFFQPVIADEELVQQLIGKEYCFPFVTLFHFSTDGRVYRMEPRADLAAGLFQLMSDPFSTVKLLSASKLTSEGCLHAYPEPDPDERVVETETGC</sequence>
<evidence type="ECO:0000313" key="3">
    <source>
        <dbReference type="Proteomes" id="UP000794436"/>
    </source>
</evidence>
<feature type="region of interest" description="Disordered" evidence="1">
    <location>
        <begin position="266"/>
        <end position="294"/>
    </location>
</feature>
<evidence type="ECO:0000256" key="1">
    <source>
        <dbReference type="SAM" id="MobiDB-lite"/>
    </source>
</evidence>
<feature type="compositionally biased region" description="Basic and acidic residues" evidence="1">
    <location>
        <begin position="54"/>
        <end position="63"/>
    </location>
</feature>
<keyword evidence="3" id="KW-1185">Reference proteome</keyword>
<gene>
    <name evidence="2" type="ORF">Poli38472_001045</name>
</gene>
<comment type="caution">
    <text evidence="2">The sequence shown here is derived from an EMBL/GenBank/DDBJ whole genome shotgun (WGS) entry which is preliminary data.</text>
</comment>
<feature type="compositionally biased region" description="Basic and acidic residues" evidence="1">
    <location>
        <begin position="13"/>
        <end position="23"/>
    </location>
</feature>
<dbReference type="Proteomes" id="UP000794436">
    <property type="component" value="Unassembled WGS sequence"/>
</dbReference>
<evidence type="ECO:0000313" key="2">
    <source>
        <dbReference type="EMBL" id="TMW68889.1"/>
    </source>
</evidence>